<dbReference type="PROSITE" id="PS50883">
    <property type="entry name" value="EAL"/>
    <property type="match status" value="1"/>
</dbReference>
<keyword evidence="3" id="KW-1185">Reference proteome</keyword>
<dbReference type="RefSeq" id="WP_108690565.1">
    <property type="nucleotide sequence ID" value="NZ_QCYH01000001.1"/>
</dbReference>
<reference evidence="2 3" key="1">
    <citation type="submission" date="2018-04" db="EMBL/GenBank/DDBJ databases">
        <title>Pelagivirga bohaiensis gen. nov., sp. nov., a bacterium isolated from the Bohai Sea.</title>
        <authorList>
            <person name="Ji X."/>
        </authorList>
    </citation>
    <scope>NUCLEOTIDE SEQUENCE [LARGE SCALE GENOMIC DNA]</scope>
    <source>
        <strain evidence="2 3">BH-SD19</strain>
    </source>
</reference>
<dbReference type="InterPro" id="IPR035919">
    <property type="entry name" value="EAL_sf"/>
</dbReference>
<dbReference type="Gene3D" id="3.30.450.40">
    <property type="match status" value="1"/>
</dbReference>
<dbReference type="SUPFAM" id="SSF141868">
    <property type="entry name" value="EAL domain-like"/>
    <property type="match status" value="1"/>
</dbReference>
<sequence>MSKVTPAPDPVLPMVADLKLDGTSDTVTAALEFVRTHLDMEVAYLSEFVADDLVFRAVSAPGFEDLAHVGRAVPLDQVYCRHILAGRLPELIVDTASHQICQALDLTHAIPIRSHVSVPIRRRDGSAYGMFCCLSRSARPDLTQRDLAVMRAFADLSAEQVNDKISARVAFDAARSVIGDVLDRRDFDIAYQPIMDAAARRPKGFEALCRFRPQPYRPPNLWFDDAKAVGLQTDLEICVIEKALAALDDLPPHIYVSVNASPETVASGRLGGVFKDWPTERIVLEVTEHAMVEDYDGLLRELDALRFRGIRLAIDDAGAGYSGLQHIVRLHPDIIKLDISLTSQIDTDIVRRSLAAALVRFAVEIDAAIVAEGIETENELITLHELGVPLAQGYYLGKFADLDRARAWFQHARPAQGAAG</sequence>
<dbReference type="SMART" id="SM00065">
    <property type="entry name" value="GAF"/>
    <property type="match status" value="1"/>
</dbReference>
<dbReference type="EMBL" id="QCYH01000001">
    <property type="protein sequence ID" value="PVA11820.1"/>
    <property type="molecule type" value="Genomic_DNA"/>
</dbReference>
<dbReference type="GO" id="GO:0071111">
    <property type="term" value="F:cyclic-guanylate-specific phosphodiesterase activity"/>
    <property type="evidence" value="ECO:0007669"/>
    <property type="project" value="InterPro"/>
</dbReference>
<dbReference type="AlphaFoldDB" id="A0A2T7GBL7"/>
<proteinExistence type="predicted"/>
<organism evidence="2 3">
    <name type="scientific">Pelagivirga sediminicola</name>
    <dbReference type="NCBI Taxonomy" id="2170575"/>
    <lineage>
        <taxon>Bacteria</taxon>
        <taxon>Pseudomonadati</taxon>
        <taxon>Pseudomonadota</taxon>
        <taxon>Alphaproteobacteria</taxon>
        <taxon>Rhodobacterales</taxon>
        <taxon>Paracoccaceae</taxon>
        <taxon>Pelagivirga</taxon>
    </lineage>
</organism>
<dbReference type="SMART" id="SM00052">
    <property type="entry name" value="EAL"/>
    <property type="match status" value="1"/>
</dbReference>
<dbReference type="InterPro" id="IPR050706">
    <property type="entry name" value="Cyclic-di-GMP_PDE-like"/>
</dbReference>
<dbReference type="OrthoDB" id="9814202at2"/>
<dbReference type="CDD" id="cd01948">
    <property type="entry name" value="EAL"/>
    <property type="match status" value="1"/>
</dbReference>
<evidence type="ECO:0000259" key="1">
    <source>
        <dbReference type="PROSITE" id="PS50883"/>
    </source>
</evidence>
<evidence type="ECO:0000313" key="3">
    <source>
        <dbReference type="Proteomes" id="UP000244446"/>
    </source>
</evidence>
<name>A0A2T7GBL7_9RHOB</name>
<dbReference type="SUPFAM" id="SSF55781">
    <property type="entry name" value="GAF domain-like"/>
    <property type="match status" value="1"/>
</dbReference>
<dbReference type="Gene3D" id="3.20.20.450">
    <property type="entry name" value="EAL domain"/>
    <property type="match status" value="1"/>
</dbReference>
<accession>A0A2T7GBL7</accession>
<dbReference type="InterPro" id="IPR029016">
    <property type="entry name" value="GAF-like_dom_sf"/>
</dbReference>
<dbReference type="PANTHER" id="PTHR33121:SF76">
    <property type="entry name" value="SIGNALING PROTEIN"/>
    <property type="match status" value="1"/>
</dbReference>
<dbReference type="Pfam" id="PF00563">
    <property type="entry name" value="EAL"/>
    <property type="match status" value="1"/>
</dbReference>
<dbReference type="InterPro" id="IPR003018">
    <property type="entry name" value="GAF"/>
</dbReference>
<dbReference type="Pfam" id="PF01590">
    <property type="entry name" value="GAF"/>
    <property type="match status" value="1"/>
</dbReference>
<dbReference type="InterPro" id="IPR001633">
    <property type="entry name" value="EAL_dom"/>
</dbReference>
<feature type="domain" description="EAL" evidence="1">
    <location>
        <begin position="171"/>
        <end position="413"/>
    </location>
</feature>
<protein>
    <submittedName>
        <fullName evidence="2">Diguanylate phosphodiesterase</fullName>
    </submittedName>
</protein>
<dbReference type="PANTHER" id="PTHR33121">
    <property type="entry name" value="CYCLIC DI-GMP PHOSPHODIESTERASE PDEF"/>
    <property type="match status" value="1"/>
</dbReference>
<gene>
    <name evidence="2" type="ORF">DC366_02410</name>
</gene>
<dbReference type="Proteomes" id="UP000244446">
    <property type="component" value="Unassembled WGS sequence"/>
</dbReference>
<evidence type="ECO:0000313" key="2">
    <source>
        <dbReference type="EMBL" id="PVA11820.1"/>
    </source>
</evidence>
<comment type="caution">
    <text evidence="2">The sequence shown here is derived from an EMBL/GenBank/DDBJ whole genome shotgun (WGS) entry which is preliminary data.</text>
</comment>